<geneLocation type="plasmid" evidence="2 3">
    <name>pCRI9333.03</name>
</geneLocation>
<keyword evidence="3" id="KW-1185">Reference proteome</keyword>
<dbReference type="Proteomes" id="UP000010472">
    <property type="component" value="Plasmid pCRI9333.03"/>
</dbReference>
<proteinExistence type="predicted"/>
<gene>
    <name evidence="2" type="ORF">Cri9333_4855</name>
</gene>
<evidence type="ECO:0000313" key="2">
    <source>
        <dbReference type="EMBL" id="AFZ15621.1"/>
    </source>
</evidence>
<dbReference type="RefSeq" id="WP_015205617.1">
    <property type="nucleotide sequence ID" value="NC_019754.1"/>
</dbReference>
<dbReference type="EMBL" id="CP003623">
    <property type="protein sequence ID" value="AFZ15621.1"/>
    <property type="molecule type" value="Genomic_DNA"/>
</dbReference>
<protein>
    <submittedName>
        <fullName evidence="2">Uncharacterized protein</fullName>
    </submittedName>
</protein>
<dbReference type="AlphaFoldDB" id="K9W619"/>
<organism evidence="2 3">
    <name type="scientific">Crinalium epipsammum PCC 9333</name>
    <dbReference type="NCBI Taxonomy" id="1173022"/>
    <lineage>
        <taxon>Bacteria</taxon>
        <taxon>Bacillati</taxon>
        <taxon>Cyanobacteriota</taxon>
        <taxon>Cyanophyceae</taxon>
        <taxon>Gomontiellales</taxon>
        <taxon>Gomontiellaceae</taxon>
        <taxon>Crinalium</taxon>
    </lineage>
</organism>
<evidence type="ECO:0000313" key="3">
    <source>
        <dbReference type="Proteomes" id="UP000010472"/>
    </source>
</evidence>
<sequence>METFEPGIASAYNTHNFTEGEEGIKCCTCPRVMTIYEWEEKRRCFCQGTNVVPARARSAPPTRLESNRTRASFSRSRQNNIVPPIAATNSTINSRSTTNINSTRTQNHAFSNKFMAIAALILFSFCVQPVLNLFNNLSLQLSQSRLQIPPEQFMKNYYFKINSSKYEQAWEDLSPKFQAKSDLMPYGKTSYLNFWKSRRVEIESINLVDQKSNYAEVNIRLRYFAQSRNLGSNYISYTLIWNSSKNNWQIDDSKLFN</sequence>
<reference evidence="2 3" key="1">
    <citation type="submission" date="2012-06" db="EMBL/GenBank/DDBJ databases">
        <title>Finished plasmid 3 of genome of Crinalium epipsammum PCC 9333.</title>
        <authorList>
            <consortium name="US DOE Joint Genome Institute"/>
            <person name="Gugger M."/>
            <person name="Coursin T."/>
            <person name="Rippka R."/>
            <person name="Tandeau De Marsac N."/>
            <person name="Huntemann M."/>
            <person name="Wei C.-L."/>
            <person name="Han J."/>
            <person name="Detter J.C."/>
            <person name="Han C."/>
            <person name="Tapia R."/>
            <person name="Davenport K."/>
            <person name="Daligault H."/>
            <person name="Erkkila T."/>
            <person name="Gu W."/>
            <person name="Munk A.C.C."/>
            <person name="Teshima H."/>
            <person name="Xu Y."/>
            <person name="Chain P."/>
            <person name="Chen A."/>
            <person name="Krypides N."/>
            <person name="Mavromatis K."/>
            <person name="Markowitz V."/>
            <person name="Szeto E."/>
            <person name="Ivanova N."/>
            <person name="Mikhailova N."/>
            <person name="Ovchinnikova G."/>
            <person name="Pagani I."/>
            <person name="Pati A."/>
            <person name="Goodwin L."/>
            <person name="Peters L."/>
            <person name="Pitluck S."/>
            <person name="Woyke T."/>
            <person name="Kerfeld C."/>
        </authorList>
    </citation>
    <scope>NUCLEOTIDE SEQUENCE [LARGE SCALE GENOMIC DNA]</scope>
    <source>
        <strain evidence="2 3">PCC 9333</strain>
        <plasmid evidence="3">Plasmid pCRI9333.03</plasmid>
    </source>
</reference>
<evidence type="ECO:0000256" key="1">
    <source>
        <dbReference type="SAM" id="MobiDB-lite"/>
    </source>
</evidence>
<feature type="region of interest" description="Disordered" evidence="1">
    <location>
        <begin position="57"/>
        <end position="77"/>
    </location>
</feature>
<dbReference type="HOGENOM" id="CLU_1080600_0_0_3"/>
<name>K9W619_9CYAN</name>
<dbReference type="OrthoDB" id="518119at2"/>
<keyword evidence="2" id="KW-0614">Plasmid</keyword>
<dbReference type="KEGG" id="cep:Cri9333_4855"/>
<accession>K9W619</accession>